<evidence type="ECO:0000313" key="12">
    <source>
        <dbReference type="Proteomes" id="UP000184089"/>
    </source>
</evidence>
<keyword evidence="9" id="KW-0479">Metal-binding</keyword>
<dbReference type="Pfam" id="PF00571">
    <property type="entry name" value="CBS"/>
    <property type="match status" value="1"/>
</dbReference>
<evidence type="ECO:0000256" key="8">
    <source>
        <dbReference type="PROSITE-ProRule" id="PRU00703"/>
    </source>
</evidence>
<dbReference type="InterPro" id="IPR046342">
    <property type="entry name" value="CBS_dom_sf"/>
</dbReference>
<dbReference type="Pfam" id="PF03448">
    <property type="entry name" value="MgtE_N"/>
    <property type="match status" value="1"/>
</dbReference>
<dbReference type="Gene3D" id="3.10.580.10">
    <property type="entry name" value="CBS-domain"/>
    <property type="match status" value="1"/>
</dbReference>
<dbReference type="Pfam" id="PF01769">
    <property type="entry name" value="MgtE"/>
    <property type="match status" value="1"/>
</dbReference>
<evidence type="ECO:0000259" key="10">
    <source>
        <dbReference type="PROSITE" id="PS51371"/>
    </source>
</evidence>
<keyword evidence="9" id="KW-1003">Cell membrane</keyword>
<evidence type="ECO:0000256" key="1">
    <source>
        <dbReference type="ARBA" id="ARBA00004141"/>
    </source>
</evidence>
<evidence type="ECO:0000313" key="11">
    <source>
        <dbReference type="EMBL" id="SHF79233.1"/>
    </source>
</evidence>
<feature type="domain" description="CBS" evidence="10">
    <location>
        <begin position="201"/>
        <end position="257"/>
    </location>
</feature>
<dbReference type="NCBIfam" id="TIGR00400">
    <property type="entry name" value="mgtE"/>
    <property type="match status" value="1"/>
</dbReference>
<dbReference type="InterPro" id="IPR006669">
    <property type="entry name" value="MgtE_transporter"/>
</dbReference>
<dbReference type="EMBL" id="FQVY01000001">
    <property type="protein sequence ID" value="SHF79233.1"/>
    <property type="molecule type" value="Genomic_DNA"/>
</dbReference>
<organism evidence="11 12">
    <name type="scientific">Bittarella massiliensis</name>
    <name type="common">ex Durand et al. 2017</name>
    <dbReference type="NCBI Taxonomy" id="1720313"/>
    <lineage>
        <taxon>Bacteria</taxon>
        <taxon>Bacillati</taxon>
        <taxon>Bacillota</taxon>
        <taxon>Clostridia</taxon>
        <taxon>Eubacteriales</taxon>
        <taxon>Oscillospiraceae</taxon>
        <taxon>Bittarella (ex Durand et al. 2017)</taxon>
    </lineage>
</organism>
<dbReference type="PROSITE" id="PS51371">
    <property type="entry name" value="CBS"/>
    <property type="match status" value="1"/>
</dbReference>
<proteinExistence type="inferred from homology"/>
<dbReference type="InterPro" id="IPR006668">
    <property type="entry name" value="Mg_transptr_MgtE_intracell_dom"/>
</dbReference>
<dbReference type="SUPFAM" id="SSF161093">
    <property type="entry name" value="MgtE membrane domain-like"/>
    <property type="match status" value="1"/>
</dbReference>
<dbReference type="InterPro" id="IPR000644">
    <property type="entry name" value="CBS_dom"/>
</dbReference>
<dbReference type="CDD" id="cd04606">
    <property type="entry name" value="CBS_pair_Mg_transporter"/>
    <property type="match status" value="1"/>
</dbReference>
<dbReference type="SMART" id="SM00116">
    <property type="entry name" value="CBS"/>
    <property type="match status" value="1"/>
</dbReference>
<evidence type="ECO:0000256" key="4">
    <source>
        <dbReference type="ARBA" id="ARBA00022692"/>
    </source>
</evidence>
<comment type="caution">
    <text evidence="9">Lacks conserved residue(s) required for the propagation of feature annotation.</text>
</comment>
<dbReference type="SMART" id="SM00924">
    <property type="entry name" value="MgtE_N"/>
    <property type="match status" value="1"/>
</dbReference>
<keyword evidence="3 9" id="KW-0813">Transport</keyword>
<keyword evidence="6 9" id="KW-1133">Transmembrane helix</keyword>
<comment type="caution">
    <text evidence="11">The sequence shown here is derived from an EMBL/GenBank/DDBJ whole genome shotgun (WGS) entry which is preliminary data.</text>
</comment>
<keyword evidence="8" id="KW-0129">CBS domain</keyword>
<dbReference type="InterPro" id="IPR038076">
    <property type="entry name" value="MgtE_N_sf"/>
</dbReference>
<comment type="similarity">
    <text evidence="2 9">Belongs to the SLC41A transporter family.</text>
</comment>
<feature type="transmembrane region" description="Helical" evidence="9">
    <location>
        <begin position="424"/>
        <end position="450"/>
    </location>
</feature>
<evidence type="ECO:0000256" key="5">
    <source>
        <dbReference type="ARBA" id="ARBA00022842"/>
    </source>
</evidence>
<reference evidence="12" key="1">
    <citation type="submission" date="2016-11" db="EMBL/GenBank/DDBJ databases">
        <authorList>
            <person name="Jaros S."/>
            <person name="Januszkiewicz K."/>
            <person name="Wedrychowicz H."/>
        </authorList>
    </citation>
    <scope>NUCLEOTIDE SEQUENCE [LARGE SCALE GENOMIC DNA]</scope>
    <source>
        <strain evidence="12">DSM 4029</strain>
    </source>
</reference>
<evidence type="ECO:0000256" key="6">
    <source>
        <dbReference type="ARBA" id="ARBA00022989"/>
    </source>
</evidence>
<dbReference type="GO" id="GO:0005886">
    <property type="term" value="C:plasma membrane"/>
    <property type="evidence" value="ECO:0007669"/>
    <property type="project" value="UniProtKB-SubCell"/>
</dbReference>
<evidence type="ECO:0000256" key="3">
    <source>
        <dbReference type="ARBA" id="ARBA00022448"/>
    </source>
</evidence>
<keyword evidence="7 9" id="KW-0472">Membrane</keyword>
<feature type="transmembrane region" description="Helical" evidence="9">
    <location>
        <begin position="359"/>
        <end position="379"/>
    </location>
</feature>
<dbReference type="PANTHER" id="PTHR43773">
    <property type="entry name" value="MAGNESIUM TRANSPORTER MGTE"/>
    <property type="match status" value="1"/>
</dbReference>
<dbReference type="Gene3D" id="1.10.357.20">
    <property type="entry name" value="SLC41 divalent cation transporters, integral membrane domain"/>
    <property type="match status" value="1"/>
</dbReference>
<comment type="function">
    <text evidence="9">Acts as a magnesium transporter.</text>
</comment>
<keyword evidence="5 9" id="KW-0460">Magnesium</keyword>
<dbReference type="Proteomes" id="UP000184089">
    <property type="component" value="Unassembled WGS sequence"/>
</dbReference>
<gene>
    <name evidence="11" type="ORF">SAMN05444424_0694</name>
</gene>
<accession>A0AAQ1RV60</accession>
<dbReference type="AlphaFoldDB" id="A0AAQ1RV60"/>
<comment type="subunit">
    <text evidence="9">Homodimer.</text>
</comment>
<evidence type="ECO:0000256" key="9">
    <source>
        <dbReference type="RuleBase" id="RU362011"/>
    </source>
</evidence>
<evidence type="ECO:0000256" key="7">
    <source>
        <dbReference type="ARBA" id="ARBA00023136"/>
    </source>
</evidence>
<evidence type="ECO:0000256" key="2">
    <source>
        <dbReference type="ARBA" id="ARBA00009749"/>
    </source>
</evidence>
<protein>
    <recommendedName>
        <fullName evidence="9">Magnesium transporter MgtE</fullName>
    </recommendedName>
</protein>
<name>A0AAQ1RV60_9FIRM</name>
<dbReference type="PANTHER" id="PTHR43773:SF1">
    <property type="entry name" value="MAGNESIUM TRANSPORTER MGTE"/>
    <property type="match status" value="1"/>
</dbReference>
<keyword evidence="4 9" id="KW-0812">Transmembrane</keyword>
<dbReference type="GO" id="GO:0046872">
    <property type="term" value="F:metal ion binding"/>
    <property type="evidence" value="ECO:0007669"/>
    <property type="project" value="UniProtKB-KW"/>
</dbReference>
<feature type="transmembrane region" description="Helical" evidence="9">
    <location>
        <begin position="285"/>
        <end position="302"/>
    </location>
</feature>
<dbReference type="GO" id="GO:0015095">
    <property type="term" value="F:magnesium ion transmembrane transporter activity"/>
    <property type="evidence" value="ECO:0007669"/>
    <property type="project" value="UniProtKB-UniRule"/>
</dbReference>
<dbReference type="Gene3D" id="1.25.60.10">
    <property type="entry name" value="MgtE N-terminal domain-like"/>
    <property type="match status" value="1"/>
</dbReference>
<sequence length="452" mass="50251">MKDFYKTLEDLGRMVEERQFSQARTLLLDENPVDIAELFEEMPENTLVLLFRLMPKETASEVFSHLDSDVQQRIVEGVTDKELATILDELFFDDTVDFIEEMPANLVKRVLKNTDPTTRRLINQVLKYPEDSAGSLMTLEFMELKKDETVAQAIVDIRRNSLEKETIETCFVTSATRVLEGTVTLQNILTSRDDTTIQEIVDKDIFSVGTTEDQSVVADLFKKYELLSMPVVDSENRLVGVITIDDVLDVIEEENSEDIYIMGAVTPSEDSYLKSSVFELAKHRILWLLVLMISASITGFIIRRFDEVLSSMVLLAAYIPMLMDTGGNAGSQSATMIIRGLALGEIKTRDAFKIIRKEFAISLLVGSVLAVVNLGKLLLLDRVSLMVAVTICISLFCTVIVAKICGGLLPILAEKCKVDPAIMASPLITTIVDAVSLTIYFVLATAILHIGG</sequence>
<comment type="subcellular location">
    <subcellularLocation>
        <location evidence="9">Cell membrane</location>
        <topology evidence="9">Multi-pass membrane protein</topology>
    </subcellularLocation>
    <subcellularLocation>
        <location evidence="1">Membrane</location>
        <topology evidence="1">Multi-pass membrane protein</topology>
    </subcellularLocation>
</comment>
<dbReference type="InterPro" id="IPR006667">
    <property type="entry name" value="SLC41_membr_dom"/>
</dbReference>
<feature type="transmembrane region" description="Helical" evidence="9">
    <location>
        <begin position="385"/>
        <end position="412"/>
    </location>
</feature>
<dbReference type="InterPro" id="IPR036739">
    <property type="entry name" value="SLC41_membr_dom_sf"/>
</dbReference>
<dbReference type="SUPFAM" id="SSF158791">
    <property type="entry name" value="MgtE N-terminal domain-like"/>
    <property type="match status" value="1"/>
</dbReference>
<dbReference type="SUPFAM" id="SSF54631">
    <property type="entry name" value="CBS-domain pair"/>
    <property type="match status" value="1"/>
</dbReference>